<evidence type="ECO:0000313" key="1">
    <source>
        <dbReference type="EMBL" id="TKR92273.1"/>
    </source>
</evidence>
<accession>A0A4U5P8I2</accession>
<reference evidence="1" key="2">
    <citation type="journal article" date="2015" name="Genome Biol.">
        <title>Comparative genomics of Steinernema reveals deeply conserved gene regulatory networks.</title>
        <authorList>
            <person name="Dillman A.R."/>
            <person name="Macchietto M."/>
            <person name="Porter C.F."/>
            <person name="Rogers A."/>
            <person name="Williams B."/>
            <person name="Antoshechkin I."/>
            <person name="Lee M.M."/>
            <person name="Goodwin Z."/>
            <person name="Lu X."/>
            <person name="Lewis E.E."/>
            <person name="Goodrich-Blair H."/>
            <person name="Stock S.P."/>
            <person name="Adams B.J."/>
            <person name="Sternberg P.W."/>
            <person name="Mortazavi A."/>
        </authorList>
    </citation>
    <scope>NUCLEOTIDE SEQUENCE [LARGE SCALE GENOMIC DNA]</scope>
    <source>
        <strain evidence="1">ALL</strain>
    </source>
</reference>
<reference evidence="1" key="3">
    <citation type="journal article" date="2019" name="G3 (Bethesda)">
        <title>Hybrid Assembly of the Genome of the Entomopathogenic Nematode Steinernema carpocapsae Identifies the X-Chromosome.</title>
        <authorList>
            <person name="Serra L."/>
            <person name="Macchietto M."/>
            <person name="Macias-Munoz A."/>
            <person name="McGill C.J."/>
            <person name="Rodriguez I.M."/>
            <person name="Rodriguez B."/>
            <person name="Murad R."/>
            <person name="Mortazavi A."/>
        </authorList>
    </citation>
    <scope>NUCLEOTIDE SEQUENCE</scope>
    <source>
        <strain evidence="1">ALL</strain>
    </source>
</reference>
<dbReference type="EMBL" id="AZBU02000002">
    <property type="protein sequence ID" value="TKR92273.1"/>
    <property type="molecule type" value="Genomic_DNA"/>
</dbReference>
<comment type="caution">
    <text evidence="1">The sequence shown here is derived from an EMBL/GenBank/DDBJ whole genome shotgun (WGS) entry which is preliminary data.</text>
</comment>
<gene>
    <name evidence="1" type="ORF">L596_006960</name>
</gene>
<dbReference type="AlphaFoldDB" id="A0A4U5P8I2"/>
<protein>
    <submittedName>
        <fullName evidence="1">Uncharacterized protein</fullName>
    </submittedName>
</protein>
<organism evidence="1">
    <name type="scientific">Steinernema carpocapsae</name>
    <name type="common">Entomopathogenic nematode</name>
    <dbReference type="NCBI Taxonomy" id="34508"/>
    <lineage>
        <taxon>Eukaryota</taxon>
        <taxon>Metazoa</taxon>
        <taxon>Ecdysozoa</taxon>
        <taxon>Nematoda</taxon>
        <taxon>Chromadorea</taxon>
        <taxon>Rhabditida</taxon>
        <taxon>Tylenchina</taxon>
        <taxon>Panagrolaimomorpha</taxon>
        <taxon>Strongyloidoidea</taxon>
        <taxon>Steinernematidae</taxon>
        <taxon>Steinernema</taxon>
    </lineage>
</organism>
<name>A0A4U5P8I2_STECR</name>
<proteinExistence type="predicted"/>
<reference evidence="1" key="1">
    <citation type="submission" date="2013-11" db="EMBL/GenBank/DDBJ databases">
        <authorList>
            <person name="Sternberg P."/>
            <person name="Dillman A."/>
            <person name="Macchietto M."/>
        </authorList>
    </citation>
    <scope>NUCLEOTIDE SEQUENCE</scope>
    <source>
        <strain evidence="1">ALL</strain>
    </source>
</reference>
<sequence length="97" mass="10751">MANEPSTFTMRSLFDTPKTIEMGRNEFGSENRAEGGIPYGDVLITDGRHRIHLQRQRVKLVGGLGSLGKAVGTPNSFLVHARRYSKLPPLTSFHLKS</sequence>